<keyword evidence="2" id="KW-1185">Reference proteome</keyword>
<dbReference type="AlphaFoldDB" id="A0A1Q9ASM7"/>
<evidence type="ECO:0000313" key="2">
    <source>
        <dbReference type="Proteomes" id="UP000186364"/>
    </source>
</evidence>
<organism evidence="1 2">
    <name type="scientific">Xaviernesmea oryzae</name>
    <dbReference type="NCBI Taxonomy" id="464029"/>
    <lineage>
        <taxon>Bacteria</taxon>
        <taxon>Pseudomonadati</taxon>
        <taxon>Pseudomonadota</taxon>
        <taxon>Alphaproteobacteria</taxon>
        <taxon>Hyphomicrobiales</taxon>
        <taxon>Rhizobiaceae</taxon>
        <taxon>Rhizobium/Agrobacterium group</taxon>
        <taxon>Xaviernesmea</taxon>
    </lineage>
</organism>
<sequence>MTDLSCLGTRLLVSDGMPYALTAYRSVVVLPAIIKRARSQTGFYRQGKTDPAVDLEDLAAGLEHSPQAINRAGTGAIRVRLHRLIHPDAELIQGGETSRCFRTHICEQWRDTIAAPEKPAHQTSGEVSQSATDLKDRMFTEC</sequence>
<dbReference type="EMBL" id="MKIP01000057">
    <property type="protein sequence ID" value="OLP58430.1"/>
    <property type="molecule type" value="Genomic_DNA"/>
</dbReference>
<protein>
    <submittedName>
        <fullName evidence="1">Uncharacterized protein</fullName>
    </submittedName>
</protein>
<dbReference type="Proteomes" id="UP000186364">
    <property type="component" value="Unassembled WGS sequence"/>
</dbReference>
<reference evidence="1 2" key="1">
    <citation type="submission" date="2016-09" db="EMBL/GenBank/DDBJ databases">
        <title>Rhizobium sp. nov., a novel species isolated from the rice rhizosphere.</title>
        <authorList>
            <person name="Zhao J."/>
            <person name="Zhang X."/>
        </authorList>
    </citation>
    <scope>NUCLEOTIDE SEQUENCE [LARGE SCALE GENOMIC DNA]</scope>
    <source>
        <strain evidence="1 2">1.7048</strain>
    </source>
</reference>
<evidence type="ECO:0000313" key="1">
    <source>
        <dbReference type="EMBL" id="OLP58430.1"/>
    </source>
</evidence>
<proteinExistence type="predicted"/>
<gene>
    <name evidence="1" type="ORF">BJF93_16255</name>
</gene>
<name>A0A1Q9ASM7_9HYPH</name>
<accession>A0A1Q9ASM7</accession>
<comment type="caution">
    <text evidence="1">The sequence shown here is derived from an EMBL/GenBank/DDBJ whole genome shotgun (WGS) entry which is preliminary data.</text>
</comment>